<dbReference type="SUPFAM" id="SSF53335">
    <property type="entry name" value="S-adenosyl-L-methionine-dependent methyltransferases"/>
    <property type="match status" value="1"/>
</dbReference>
<gene>
    <name evidence="5" type="ORF">FEZ33_11665</name>
</gene>
<feature type="domain" description="23S rRNA (guanine(745)-N(1))-methyltransferase N-terminal" evidence="4">
    <location>
        <begin position="32"/>
        <end position="62"/>
    </location>
</feature>
<evidence type="ECO:0000256" key="2">
    <source>
        <dbReference type="PIRSR" id="PIRSR018249-2"/>
    </source>
</evidence>
<dbReference type="InterPro" id="IPR041698">
    <property type="entry name" value="Methyltransf_25"/>
</dbReference>
<feature type="domain" description="Methyltransferase" evidence="3">
    <location>
        <begin position="113"/>
        <end position="198"/>
    </location>
</feature>
<dbReference type="EMBL" id="VBSP01000072">
    <property type="protein sequence ID" value="TLQ38573.1"/>
    <property type="molecule type" value="Genomic_DNA"/>
</dbReference>
<comment type="caution">
    <text evidence="5">The sequence shown here is derived from an EMBL/GenBank/DDBJ whole genome shotgun (WGS) entry which is preliminary data.</text>
</comment>
<feature type="binding site" evidence="1">
    <location>
        <position position="53"/>
    </location>
    <ligand>
        <name>Zn(2+)</name>
        <dbReference type="ChEBI" id="CHEBI:29105"/>
    </ligand>
</feature>
<evidence type="ECO:0000313" key="6">
    <source>
        <dbReference type="Proteomes" id="UP000306420"/>
    </source>
</evidence>
<dbReference type="InterPro" id="IPR029063">
    <property type="entry name" value="SAM-dependent_MTases_sf"/>
</dbReference>
<name>A0A5R9DRT4_9LACT</name>
<dbReference type="InterPro" id="IPR016718">
    <property type="entry name" value="rRNA_m1G-MeTrfase_A_prd"/>
</dbReference>
<evidence type="ECO:0000256" key="1">
    <source>
        <dbReference type="PIRSR" id="PIRSR018249-1"/>
    </source>
</evidence>
<dbReference type="OrthoDB" id="5522265at2"/>
<protein>
    <submittedName>
        <fullName evidence="5">Methyltransferase domain-containing protein</fullName>
    </submittedName>
</protein>
<feature type="binding site" evidence="2">
    <location>
        <position position="92"/>
    </location>
    <ligand>
        <name>S-adenosyl-L-methionine</name>
        <dbReference type="ChEBI" id="CHEBI:59789"/>
    </ligand>
</feature>
<proteinExistence type="predicted"/>
<keyword evidence="2" id="KW-0949">S-adenosyl-L-methionine</keyword>
<dbReference type="Pfam" id="PF13649">
    <property type="entry name" value="Methyltransf_25"/>
    <property type="match status" value="1"/>
</dbReference>
<dbReference type="GO" id="GO:0046872">
    <property type="term" value="F:metal ion binding"/>
    <property type="evidence" value="ECO:0007669"/>
    <property type="project" value="UniProtKB-KW"/>
</dbReference>
<dbReference type="Pfam" id="PF21302">
    <property type="entry name" value="Zn_ribbon_RlmA"/>
    <property type="match status" value="1"/>
</dbReference>
<feature type="binding site" evidence="2">
    <location>
        <position position="209"/>
    </location>
    <ligand>
        <name>S-adenosyl-L-methionine</name>
        <dbReference type="ChEBI" id="CHEBI:59789"/>
    </ligand>
</feature>
<reference evidence="5 6" key="1">
    <citation type="submission" date="2019-05" db="EMBL/GenBank/DDBJ databases">
        <title>The metagenome of a microbial culture collection derived from dairy environment covers the genomic content of the human microbiome.</title>
        <authorList>
            <person name="Roder T."/>
            <person name="Wuthrich D."/>
            <person name="Sattari Z."/>
            <person name="Von Ah U."/>
            <person name="Bar C."/>
            <person name="Ronchi F."/>
            <person name="Macpherson A.J."/>
            <person name="Ganal-Vonarburg S.C."/>
            <person name="Bruggmann R."/>
            <person name="Vergeres G."/>
        </authorList>
    </citation>
    <scope>NUCLEOTIDE SEQUENCE [LARGE SCALE GENOMIC DNA]</scope>
    <source>
        <strain evidence="5 6">FAM 24227</strain>
    </source>
</reference>
<keyword evidence="1" id="KW-0479">Metal-binding</keyword>
<keyword evidence="1" id="KW-0862">Zinc</keyword>
<evidence type="ECO:0000313" key="5">
    <source>
        <dbReference type="EMBL" id="TLQ38573.1"/>
    </source>
</evidence>
<dbReference type="Proteomes" id="UP000306420">
    <property type="component" value="Unassembled WGS sequence"/>
</dbReference>
<feature type="binding site" evidence="1">
    <location>
        <position position="49"/>
    </location>
    <ligand>
        <name>Zn(2+)</name>
        <dbReference type="ChEBI" id="CHEBI:29105"/>
    </ligand>
</feature>
<dbReference type="GO" id="GO:0008168">
    <property type="term" value="F:methyltransferase activity"/>
    <property type="evidence" value="ECO:0007669"/>
    <property type="project" value="UniProtKB-KW"/>
</dbReference>
<evidence type="ECO:0000259" key="4">
    <source>
        <dbReference type="Pfam" id="PF21302"/>
    </source>
</evidence>
<dbReference type="Gene3D" id="3.40.50.150">
    <property type="entry name" value="Vaccinia Virus protein VP39"/>
    <property type="match status" value="1"/>
</dbReference>
<sequence>MGGEVVMTQLNELNKKDRTVHWLNTHQAVNLSCIHCQEALKLDSHSLVCKNGHRFDMAKQGYFFMAKKASNTKYDASLFHSRREIILNTKMYRPLHEYIGEYLSEHHGKDISIIDAGSGEGSHLWQMSRQVKENEYSLIGIDLAKSAIQAATDYNGHMLSMIADLAELPVANHQIDIVFSIFSPSNYSEFERILKPEGELIKIIPNSGYLQEIRQALIDMEIGNIHPYSNEDVIEVFKTHYPEAKMKEIKVTQKLTDSQLEDLVVMTPLTWQLSDDEHQTLLTKLDGFITLDVIVLHSKI</sequence>
<organism evidence="5 6">
    <name type="scientific">Ruoffia tabacinasalis</name>
    <dbReference type="NCBI Taxonomy" id="87458"/>
    <lineage>
        <taxon>Bacteria</taxon>
        <taxon>Bacillati</taxon>
        <taxon>Bacillota</taxon>
        <taxon>Bacilli</taxon>
        <taxon>Lactobacillales</taxon>
        <taxon>Aerococcaceae</taxon>
        <taxon>Ruoffia</taxon>
    </lineage>
</organism>
<feature type="binding site" evidence="2">
    <location>
        <begin position="120"/>
        <end position="121"/>
    </location>
    <ligand>
        <name>S-adenosyl-L-methionine</name>
        <dbReference type="ChEBI" id="CHEBI:59789"/>
    </ligand>
</feature>
<keyword evidence="5" id="KW-0489">Methyltransferase</keyword>
<dbReference type="InterPro" id="IPR048647">
    <property type="entry name" value="RlmA_N"/>
</dbReference>
<accession>A0A5R9DRT4</accession>
<keyword evidence="5" id="KW-0808">Transferase</keyword>
<evidence type="ECO:0000259" key="3">
    <source>
        <dbReference type="Pfam" id="PF13649"/>
    </source>
</evidence>
<dbReference type="GO" id="GO:0032259">
    <property type="term" value="P:methylation"/>
    <property type="evidence" value="ECO:0007669"/>
    <property type="project" value="UniProtKB-KW"/>
</dbReference>
<dbReference type="PIRSF" id="PIRSF018249">
    <property type="entry name" value="MyrA_prd"/>
    <property type="match status" value="1"/>
</dbReference>
<dbReference type="AlphaFoldDB" id="A0A5R9DRT4"/>